<sequence length="778" mass="85734">MSDVHFEKGNFTVVGTKQPYVDAFDKVTGRTTYITDFSLPGMLHGKALRSPYPHARILSIDTSAAEKVPGIKCVITGKNIRQNKWGPVTKDEYLLAVDKVNFVGDEVAAVAGIDEEACEEALSKIKVEYEPLPAILTMHDAMKEGAPVIHEAFPRNVNHHFDIPRGDIESVFKNAYLVHEGEYETQLEYQAYIEPMGGVSTWDSKGNLTIYAGIQTPTWSRNDYAVALDMPVEKIRIVQQYFGGGFGAKLSQQVHPLGALIAKYAGQPVRFVLDRSEDFQCGLPRVPMYFRIKTAWDKNGKYLGKYTYILADNGAYASYGAPIALTAMYRIDIMYQVPVLRSVCDLVYTNKVPTGCFRGFGNTQMHLAHESHIDEVAEMLGISAQELRYRNLAVPGYKNPHGWKTNSCEIRQCIEKAVKKSDYDNKRKELAEENEKNDSIKRGIGLAGAVHVSGNRSFIKPFEGAGIILRMNEQGRVYVYSNEPDMGQGIRTTLSICVADGLKLDFDRICVPDPDTNVVPFGLGCFASRGTYMATGALHVAIEDMKGKLLNLASDLLSLPKEELELENGSVVSKNDKSKRATYAELAWKHVCDFPGQHILGIGHFTPAGVEYPDATKYNNISGGYAFGCDVAEVEVNTNTGEIKVSNIWAVHDVGQPINRLALEGQLQGGIAQGYGWAVMEHLKYNPDGKAANACFLDYQIPTAADIPNIDVDFADSFEWTTGFGAKSIGECATNPAAPAILNAIYNAIGIRFHNLPITAEKVFSALREKEKASKTVE</sequence>
<organism evidence="3 4">
    <name type="scientific">Synergistes jonesii</name>
    <dbReference type="NCBI Taxonomy" id="2754"/>
    <lineage>
        <taxon>Bacteria</taxon>
        <taxon>Thermotogati</taxon>
        <taxon>Synergistota</taxon>
        <taxon>Synergistia</taxon>
        <taxon>Synergistales</taxon>
        <taxon>Synergistaceae</taxon>
        <taxon>Synergistes</taxon>
    </lineage>
</organism>
<dbReference type="Pfam" id="PF20256">
    <property type="entry name" value="MoCoBD_2"/>
    <property type="match status" value="1"/>
</dbReference>
<dbReference type="InterPro" id="IPR037165">
    <property type="entry name" value="AldOxase/xan_DH_Mopterin-bd_sf"/>
</dbReference>
<dbReference type="InterPro" id="IPR000674">
    <property type="entry name" value="Ald_Oxase/Xan_DH_a/b"/>
</dbReference>
<evidence type="ECO:0000259" key="2">
    <source>
        <dbReference type="SMART" id="SM01008"/>
    </source>
</evidence>
<feature type="coiled-coil region" evidence="1">
    <location>
        <begin position="416"/>
        <end position="443"/>
    </location>
</feature>
<dbReference type="InterPro" id="IPR016208">
    <property type="entry name" value="Ald_Oxase/xanthine_DH-like"/>
</dbReference>
<dbReference type="STRING" id="2754.EH55_12160"/>
<dbReference type="SMART" id="SM01008">
    <property type="entry name" value="Ald_Xan_dh_C"/>
    <property type="match status" value="1"/>
</dbReference>
<dbReference type="OrthoDB" id="9759099at2"/>
<evidence type="ECO:0000313" key="4">
    <source>
        <dbReference type="Proteomes" id="UP000027665"/>
    </source>
</evidence>
<dbReference type="Pfam" id="PF01315">
    <property type="entry name" value="Ald_Xan_dh_C"/>
    <property type="match status" value="1"/>
</dbReference>
<dbReference type="eggNOG" id="COG1529">
    <property type="taxonomic scope" value="Bacteria"/>
</dbReference>
<keyword evidence="4" id="KW-1185">Reference proteome</keyword>
<dbReference type="Gene3D" id="3.90.1170.50">
    <property type="entry name" value="Aldehyde oxidase/xanthine dehydrogenase, a/b hammerhead"/>
    <property type="match status" value="1"/>
</dbReference>
<evidence type="ECO:0000256" key="1">
    <source>
        <dbReference type="SAM" id="Coils"/>
    </source>
</evidence>
<feature type="domain" description="Aldehyde oxidase/xanthine dehydrogenase a/b hammerhead" evidence="2">
    <location>
        <begin position="28"/>
        <end position="133"/>
    </location>
</feature>
<dbReference type="InterPro" id="IPR008274">
    <property type="entry name" value="AldOxase/xan_DH_MoCoBD1"/>
</dbReference>
<dbReference type="PATRIC" id="fig|2754.20.peg.417"/>
<keyword evidence="1" id="KW-0175">Coiled coil</keyword>
<dbReference type="InterPro" id="IPR036856">
    <property type="entry name" value="Ald_Oxase/Xan_DH_a/b_sf"/>
</dbReference>
<proteinExistence type="predicted"/>
<gene>
    <name evidence="3" type="ORF">EH55_12160</name>
</gene>
<dbReference type="GeneID" id="90982719"/>
<dbReference type="Pfam" id="PF02738">
    <property type="entry name" value="MoCoBD_1"/>
    <property type="match status" value="1"/>
</dbReference>
<accession>A0A073ITH5</accession>
<protein>
    <recommendedName>
        <fullName evidence="2">Aldehyde oxidase/xanthine dehydrogenase a/b hammerhead domain-containing protein</fullName>
    </recommendedName>
</protein>
<name>A0A073ITH5_9BACT</name>
<dbReference type="RefSeq" id="WP_037974408.1">
    <property type="nucleotide sequence ID" value="NZ_JMKI01000006.1"/>
</dbReference>
<dbReference type="Gene3D" id="3.30.365.10">
    <property type="entry name" value="Aldehyde oxidase/xanthine dehydrogenase, molybdopterin binding domain"/>
    <property type="match status" value="4"/>
</dbReference>
<dbReference type="SUPFAM" id="SSF56003">
    <property type="entry name" value="Molybdenum cofactor-binding domain"/>
    <property type="match status" value="1"/>
</dbReference>
<dbReference type="GO" id="GO:0005506">
    <property type="term" value="F:iron ion binding"/>
    <property type="evidence" value="ECO:0007669"/>
    <property type="project" value="InterPro"/>
</dbReference>
<dbReference type="GO" id="GO:0016491">
    <property type="term" value="F:oxidoreductase activity"/>
    <property type="evidence" value="ECO:0007669"/>
    <property type="project" value="InterPro"/>
</dbReference>
<dbReference type="EMBL" id="JMKI01000006">
    <property type="protein sequence ID" value="KEJ93054.1"/>
    <property type="molecule type" value="Genomic_DNA"/>
</dbReference>
<dbReference type="Proteomes" id="UP000027665">
    <property type="component" value="Unassembled WGS sequence"/>
</dbReference>
<evidence type="ECO:0000313" key="3">
    <source>
        <dbReference type="EMBL" id="KEJ93054.1"/>
    </source>
</evidence>
<dbReference type="SUPFAM" id="SSF54665">
    <property type="entry name" value="CO dehydrogenase molybdoprotein N-domain-like"/>
    <property type="match status" value="1"/>
</dbReference>
<dbReference type="PANTHER" id="PTHR11908:SF157">
    <property type="entry name" value="XANTHINE DEHYDROGENASE SUBUNIT D-RELATED"/>
    <property type="match status" value="1"/>
</dbReference>
<dbReference type="AlphaFoldDB" id="A0A073ITH5"/>
<reference evidence="3 4" key="1">
    <citation type="submission" date="2014-04" db="EMBL/GenBank/DDBJ databases">
        <title>Draft Genome Sequence of Synergistes jonesii.</title>
        <authorList>
            <person name="Coil D.A."/>
            <person name="Eisen J.A."/>
            <person name="Holland-Moritz H.E."/>
        </authorList>
    </citation>
    <scope>NUCLEOTIDE SEQUENCE [LARGE SCALE GENOMIC DNA]</scope>
    <source>
        <strain evidence="3 4">78-1</strain>
    </source>
</reference>
<comment type="caution">
    <text evidence="3">The sequence shown here is derived from an EMBL/GenBank/DDBJ whole genome shotgun (WGS) entry which is preliminary data.</text>
</comment>
<dbReference type="PANTHER" id="PTHR11908">
    <property type="entry name" value="XANTHINE DEHYDROGENASE"/>
    <property type="match status" value="1"/>
</dbReference>
<dbReference type="InterPro" id="IPR046867">
    <property type="entry name" value="AldOxase/xan_DH_MoCoBD2"/>
</dbReference>